<keyword evidence="1" id="KW-0963">Cytoplasm</keyword>
<dbReference type="Pfam" id="PF00635">
    <property type="entry name" value="Motile_Sperm"/>
    <property type="match status" value="1"/>
</dbReference>
<evidence type="ECO:0000313" key="4">
    <source>
        <dbReference type="EMBL" id="RCN29643.1"/>
    </source>
</evidence>
<evidence type="ECO:0000256" key="1">
    <source>
        <dbReference type="RuleBase" id="RU003425"/>
    </source>
</evidence>
<comment type="caution">
    <text evidence="4">The sequence shown here is derived from an EMBL/GenBank/DDBJ whole genome shotgun (WGS) entry which is preliminary data.</text>
</comment>
<dbReference type="AlphaFoldDB" id="A0A368FBZ5"/>
<evidence type="ECO:0000259" key="3">
    <source>
        <dbReference type="PROSITE" id="PS50202"/>
    </source>
</evidence>
<dbReference type="InterPro" id="IPR013783">
    <property type="entry name" value="Ig-like_fold"/>
</dbReference>
<keyword evidence="5" id="KW-1185">Reference proteome</keyword>
<dbReference type="PANTHER" id="PTHR21513:SF19">
    <property type="entry name" value="MAJOR SPERM PROTEIN"/>
    <property type="match status" value="1"/>
</dbReference>
<proteinExistence type="predicted"/>
<dbReference type="SUPFAM" id="SSF49354">
    <property type="entry name" value="PapD-like"/>
    <property type="match status" value="1"/>
</dbReference>
<feature type="region of interest" description="Disordered" evidence="2">
    <location>
        <begin position="1"/>
        <end position="41"/>
    </location>
</feature>
<name>A0A368FBZ5_ANCCA</name>
<evidence type="ECO:0000256" key="2">
    <source>
        <dbReference type="SAM" id="MobiDB-lite"/>
    </source>
</evidence>
<keyword evidence="1" id="KW-0206">Cytoskeleton</keyword>
<evidence type="ECO:0000313" key="5">
    <source>
        <dbReference type="Proteomes" id="UP000252519"/>
    </source>
</evidence>
<feature type="compositionally biased region" description="Basic and acidic residues" evidence="2">
    <location>
        <begin position="8"/>
        <end position="41"/>
    </location>
</feature>
<dbReference type="InterPro" id="IPR000535">
    <property type="entry name" value="MSP_dom"/>
</dbReference>
<sequence length="124" mass="14120">MVAEGGEEPPKDDIGKKPPSDGKEAPEAVKDDTKTPGKDGADVNVVKCYFRGSKEKPRNVIFKVTQERRPVWSDIKIQNPTNDRKTFKVKCTSAEIFRVQPPLGFIKPLDTTRIRVWFQVNFWC</sequence>
<reference evidence="4 5" key="1">
    <citation type="submission" date="2014-10" db="EMBL/GenBank/DDBJ databases">
        <title>Draft genome of the hookworm Ancylostoma caninum.</title>
        <authorList>
            <person name="Mitreva M."/>
        </authorList>
    </citation>
    <scope>NUCLEOTIDE SEQUENCE [LARGE SCALE GENOMIC DNA]</scope>
    <source>
        <strain evidence="4 5">Baltimore</strain>
    </source>
</reference>
<dbReference type="PROSITE" id="PS50202">
    <property type="entry name" value="MSP"/>
    <property type="match status" value="1"/>
</dbReference>
<dbReference type="STRING" id="29170.A0A368FBZ5"/>
<dbReference type="Proteomes" id="UP000252519">
    <property type="component" value="Unassembled WGS sequence"/>
</dbReference>
<gene>
    <name evidence="4" type="ORF">ANCCAN_24595</name>
</gene>
<protein>
    <recommendedName>
        <fullName evidence="1">Major sperm protein</fullName>
    </recommendedName>
</protein>
<organism evidence="4 5">
    <name type="scientific">Ancylostoma caninum</name>
    <name type="common">Dog hookworm</name>
    <dbReference type="NCBI Taxonomy" id="29170"/>
    <lineage>
        <taxon>Eukaryota</taxon>
        <taxon>Metazoa</taxon>
        <taxon>Ecdysozoa</taxon>
        <taxon>Nematoda</taxon>
        <taxon>Chromadorea</taxon>
        <taxon>Rhabditida</taxon>
        <taxon>Rhabditina</taxon>
        <taxon>Rhabditomorpha</taxon>
        <taxon>Strongyloidea</taxon>
        <taxon>Ancylostomatidae</taxon>
        <taxon>Ancylostomatinae</taxon>
        <taxon>Ancylostoma</taxon>
    </lineage>
</organism>
<comment type="function">
    <text evidence="1">Central component in molecular interactions underlying sperm crawling. Forms an extensive filament system that extends from sperm villipoda, along the leading edge of the pseudopod.</text>
</comment>
<feature type="domain" description="MSP" evidence="3">
    <location>
        <begin position="52"/>
        <end position="124"/>
    </location>
</feature>
<accession>A0A368FBZ5</accession>
<dbReference type="OrthoDB" id="5915816at2759"/>
<dbReference type="Gene3D" id="2.60.40.10">
    <property type="entry name" value="Immunoglobulins"/>
    <property type="match status" value="1"/>
</dbReference>
<dbReference type="EMBL" id="JOJR01001843">
    <property type="protein sequence ID" value="RCN29643.1"/>
    <property type="molecule type" value="Genomic_DNA"/>
</dbReference>
<dbReference type="PANTHER" id="PTHR21513">
    <property type="entry name" value="MAJOR SPERM PROTEIN"/>
    <property type="match status" value="1"/>
</dbReference>
<dbReference type="InterPro" id="IPR008962">
    <property type="entry name" value="PapD-like_sf"/>
</dbReference>